<sequence>MRKLILISAFALASVSASVSARAGDRSLILAANDAPAATTTAPAEAKPEVTTDTAKPEATKKQASKPQKTHARHTYEGDEAKARRIAARYGVYW</sequence>
<accession>A0A1M6X1I8</accession>
<gene>
    <name evidence="3" type="ORF">SAMN05444171_2583</name>
</gene>
<dbReference type="EMBL" id="FNTI01000001">
    <property type="protein sequence ID" value="SEC92311.1"/>
    <property type="molecule type" value="Genomic_DNA"/>
</dbReference>
<reference evidence="3 4" key="1">
    <citation type="submission" date="2016-10" db="EMBL/GenBank/DDBJ databases">
        <authorList>
            <person name="de Groot N.N."/>
        </authorList>
    </citation>
    <scope>NUCLEOTIDE SEQUENCE [LARGE SCALE GENOMIC DNA]</scope>
    <source>
        <strain evidence="3 4">GAS522</strain>
    </source>
</reference>
<dbReference type="AlphaFoldDB" id="A0A1M6X1I8"/>
<feature type="chain" id="PRO_5030031565" evidence="2">
    <location>
        <begin position="24"/>
        <end position="94"/>
    </location>
</feature>
<feature type="region of interest" description="Disordered" evidence="1">
    <location>
        <begin position="35"/>
        <end position="80"/>
    </location>
</feature>
<feature type="compositionally biased region" description="Low complexity" evidence="1">
    <location>
        <begin position="35"/>
        <end position="45"/>
    </location>
</feature>
<keyword evidence="2" id="KW-0732">Signal</keyword>
<protein>
    <submittedName>
        <fullName evidence="3">Uncharacterized protein</fullName>
    </submittedName>
</protein>
<evidence type="ECO:0000313" key="4">
    <source>
        <dbReference type="Proteomes" id="UP000183208"/>
    </source>
</evidence>
<dbReference type="RefSeq" id="WP_074819493.1">
    <property type="nucleotide sequence ID" value="NZ_FNTI01000001.1"/>
</dbReference>
<proteinExistence type="predicted"/>
<feature type="signal peptide" evidence="2">
    <location>
        <begin position="1"/>
        <end position="23"/>
    </location>
</feature>
<dbReference type="Proteomes" id="UP000183208">
    <property type="component" value="Unassembled WGS sequence"/>
</dbReference>
<feature type="compositionally biased region" description="Basic and acidic residues" evidence="1">
    <location>
        <begin position="46"/>
        <end position="61"/>
    </location>
</feature>
<evidence type="ECO:0000256" key="2">
    <source>
        <dbReference type="SAM" id="SignalP"/>
    </source>
</evidence>
<evidence type="ECO:0000313" key="3">
    <source>
        <dbReference type="EMBL" id="SEC92311.1"/>
    </source>
</evidence>
<dbReference type="OrthoDB" id="8256470at2"/>
<name>A0A1M6X1I8_9BRAD</name>
<evidence type="ECO:0000256" key="1">
    <source>
        <dbReference type="SAM" id="MobiDB-lite"/>
    </source>
</evidence>
<organism evidence="3 4">
    <name type="scientific">Bradyrhizobium lablabi</name>
    <dbReference type="NCBI Taxonomy" id="722472"/>
    <lineage>
        <taxon>Bacteria</taxon>
        <taxon>Pseudomonadati</taxon>
        <taxon>Pseudomonadota</taxon>
        <taxon>Alphaproteobacteria</taxon>
        <taxon>Hyphomicrobiales</taxon>
        <taxon>Nitrobacteraceae</taxon>
        <taxon>Bradyrhizobium</taxon>
    </lineage>
</organism>